<dbReference type="AlphaFoldDB" id="A0A8C9B892"/>
<keyword evidence="1" id="KW-0472">Membrane</keyword>
<reference evidence="2" key="2">
    <citation type="submission" date="2025-08" db="UniProtKB">
        <authorList>
            <consortium name="Ensembl"/>
        </authorList>
    </citation>
    <scope>IDENTIFICATION</scope>
</reference>
<keyword evidence="3" id="KW-1185">Reference proteome</keyword>
<proteinExistence type="predicted"/>
<evidence type="ECO:0000256" key="1">
    <source>
        <dbReference type="SAM" id="Phobius"/>
    </source>
</evidence>
<name>A0A8C9B892_PHOSS</name>
<protein>
    <submittedName>
        <fullName evidence="2">V-set domain containing T cell activation inhibitor 1</fullName>
    </submittedName>
</protein>
<sequence>MASRGQVIFWSIISAIIILAGATALIIGFGISEVPVWLLVMKDLCRCSKASLGIDPCFLNCRKTLHHSHYSHLSWEHWGGWNPELHF</sequence>
<accession>A0A8C9B892</accession>
<evidence type="ECO:0000313" key="2">
    <source>
        <dbReference type="Ensembl" id="ENSPSNP00000004732.1"/>
    </source>
</evidence>
<reference evidence="2" key="3">
    <citation type="submission" date="2025-09" db="UniProtKB">
        <authorList>
            <consortium name="Ensembl"/>
        </authorList>
    </citation>
    <scope>IDENTIFICATION</scope>
</reference>
<evidence type="ECO:0000313" key="3">
    <source>
        <dbReference type="Proteomes" id="UP000694554"/>
    </source>
</evidence>
<keyword evidence="1" id="KW-0812">Transmembrane</keyword>
<gene>
    <name evidence="2" type="primary">VTCN1</name>
</gene>
<feature type="transmembrane region" description="Helical" evidence="1">
    <location>
        <begin position="7"/>
        <end position="31"/>
    </location>
</feature>
<dbReference type="GeneTree" id="ENSGT00940000157300"/>
<keyword evidence="1" id="KW-1133">Transmembrane helix</keyword>
<dbReference type="Ensembl" id="ENSPSNT00000005410.1">
    <property type="protein sequence ID" value="ENSPSNP00000004732.1"/>
    <property type="gene ID" value="ENSPSNG00000003497.1"/>
</dbReference>
<dbReference type="Proteomes" id="UP000694554">
    <property type="component" value="Chromosome 1"/>
</dbReference>
<reference evidence="2" key="1">
    <citation type="submission" date="2019-08" db="EMBL/GenBank/DDBJ databases">
        <title>Phocoena sinus (Vaquita) genome, mPhoSin1, primary haplotype.</title>
        <authorList>
            <person name="Morin P."/>
            <person name="Mountcastle J."/>
            <person name="Fungtammasan C."/>
            <person name="Rhie A."/>
            <person name="Rojas-Bracho L."/>
            <person name="Smith C.R."/>
            <person name="Taylor B.L."/>
            <person name="Gulland F.M.D."/>
            <person name="Musser W."/>
            <person name="Houck M."/>
            <person name="Haase B."/>
            <person name="Paez S."/>
            <person name="Howe K."/>
            <person name="Torrance J."/>
            <person name="Formenti G."/>
            <person name="Phillippy A."/>
            <person name="Ryder O."/>
            <person name="Jarvis E.D."/>
            <person name="Fedrigo O."/>
        </authorList>
    </citation>
    <scope>NUCLEOTIDE SEQUENCE [LARGE SCALE GENOMIC DNA]</scope>
</reference>
<organism evidence="2 3">
    <name type="scientific">Phocoena sinus</name>
    <name type="common">Vaquita</name>
    <dbReference type="NCBI Taxonomy" id="42100"/>
    <lineage>
        <taxon>Eukaryota</taxon>
        <taxon>Metazoa</taxon>
        <taxon>Chordata</taxon>
        <taxon>Craniata</taxon>
        <taxon>Vertebrata</taxon>
        <taxon>Euteleostomi</taxon>
        <taxon>Mammalia</taxon>
        <taxon>Eutheria</taxon>
        <taxon>Laurasiatheria</taxon>
        <taxon>Artiodactyla</taxon>
        <taxon>Whippomorpha</taxon>
        <taxon>Cetacea</taxon>
        <taxon>Odontoceti</taxon>
        <taxon>Phocoenidae</taxon>
        <taxon>Phocoena</taxon>
    </lineage>
</organism>